<protein>
    <submittedName>
        <fullName evidence="2">Uncharacterized protein</fullName>
    </submittedName>
</protein>
<gene>
    <name evidence="2" type="ORF">X777_06107</name>
</gene>
<dbReference type="Proteomes" id="UP000053097">
    <property type="component" value="Unassembled WGS sequence"/>
</dbReference>
<evidence type="ECO:0000313" key="3">
    <source>
        <dbReference type="Proteomes" id="UP000053097"/>
    </source>
</evidence>
<proteinExistence type="predicted"/>
<feature type="compositionally biased region" description="Polar residues" evidence="1">
    <location>
        <begin position="70"/>
        <end position="84"/>
    </location>
</feature>
<name>A0A026X281_OOCBI</name>
<dbReference type="OMA" id="KRHTERM"/>
<evidence type="ECO:0000313" key="2">
    <source>
        <dbReference type="EMBL" id="EZA62158.1"/>
    </source>
</evidence>
<sequence length="158" mass="17838">MITENSSPVIENNKLVVWDVDARDQNEKGSGLPVATCKFYKEMDDALGDKPVVKPISIASTLKKRCPSDIQGSSSEASALIGSNSEDDSNRGSNSTPKSKRKKKSVTERNLERLLSIRTEESEKKEEARQKRHTERMQRQDRAIEIYQSAMNRLLEKL</sequence>
<dbReference type="EMBL" id="KK107029">
    <property type="protein sequence ID" value="EZA62158.1"/>
    <property type="molecule type" value="Genomic_DNA"/>
</dbReference>
<reference evidence="2 3" key="1">
    <citation type="journal article" date="2014" name="Curr. Biol.">
        <title>The genome of the clonal raider ant Cerapachys biroi.</title>
        <authorList>
            <person name="Oxley P.R."/>
            <person name="Ji L."/>
            <person name="Fetter-Pruneda I."/>
            <person name="McKenzie S.K."/>
            <person name="Li C."/>
            <person name="Hu H."/>
            <person name="Zhang G."/>
            <person name="Kronauer D.J."/>
        </authorList>
    </citation>
    <scope>NUCLEOTIDE SEQUENCE [LARGE SCALE GENOMIC DNA]</scope>
</reference>
<keyword evidence="3" id="KW-1185">Reference proteome</keyword>
<evidence type="ECO:0000256" key="1">
    <source>
        <dbReference type="SAM" id="MobiDB-lite"/>
    </source>
</evidence>
<organism evidence="2 3">
    <name type="scientific">Ooceraea biroi</name>
    <name type="common">Clonal raider ant</name>
    <name type="synonym">Cerapachys biroi</name>
    <dbReference type="NCBI Taxonomy" id="2015173"/>
    <lineage>
        <taxon>Eukaryota</taxon>
        <taxon>Metazoa</taxon>
        <taxon>Ecdysozoa</taxon>
        <taxon>Arthropoda</taxon>
        <taxon>Hexapoda</taxon>
        <taxon>Insecta</taxon>
        <taxon>Pterygota</taxon>
        <taxon>Neoptera</taxon>
        <taxon>Endopterygota</taxon>
        <taxon>Hymenoptera</taxon>
        <taxon>Apocrita</taxon>
        <taxon>Aculeata</taxon>
        <taxon>Formicoidea</taxon>
        <taxon>Formicidae</taxon>
        <taxon>Dorylinae</taxon>
        <taxon>Ooceraea</taxon>
    </lineage>
</organism>
<accession>A0A026X281</accession>
<dbReference type="AlphaFoldDB" id="A0A026X281"/>
<feature type="region of interest" description="Disordered" evidence="1">
    <location>
        <begin position="64"/>
        <end position="142"/>
    </location>
</feature>
<feature type="compositionally biased region" description="Basic and acidic residues" evidence="1">
    <location>
        <begin position="118"/>
        <end position="142"/>
    </location>
</feature>